<accession>A0A147BW92</accession>
<comment type="subcellular location">
    <subcellularLocation>
        <location evidence="1">Secreted</location>
    </subcellularLocation>
</comment>
<evidence type="ECO:0000256" key="2">
    <source>
        <dbReference type="ARBA" id="ARBA00022525"/>
    </source>
</evidence>
<comment type="similarity">
    <text evidence="5">Belongs to the salp15 family.</text>
</comment>
<dbReference type="EMBL" id="GEGO01000295">
    <property type="protein sequence ID" value="JAR95109.1"/>
    <property type="molecule type" value="Transcribed_RNA"/>
</dbReference>
<keyword evidence="4" id="KW-0325">Glycoprotein</keyword>
<evidence type="ECO:0000256" key="4">
    <source>
        <dbReference type="ARBA" id="ARBA00023180"/>
    </source>
</evidence>
<reference evidence="7" key="1">
    <citation type="journal article" date="2018" name="PLoS Negl. Trop. Dis.">
        <title>Sialome diversity of ticks revealed by RNAseq of single tick salivary glands.</title>
        <authorList>
            <person name="Perner J."/>
            <person name="Kropackova S."/>
            <person name="Kopacek P."/>
            <person name="Ribeiro J.M."/>
        </authorList>
    </citation>
    <scope>NUCLEOTIDE SEQUENCE</scope>
    <source>
        <strain evidence="7">Siblings of single egg batch collected in Ceske Budejovice</strain>
        <tissue evidence="7">Salivary glands</tissue>
    </source>
</reference>
<sequence>MAKTGRSFSMTANQKMIAVLSVVFVHFLQITSAGNPTIKGDFTDLPPKCETMAKEYIKKAFPDLVEATLRLRYCDFTYIREPHIGPRIKGEYALPDGFPCGFGSKCYEGTCVCSECS</sequence>
<protein>
    <submittedName>
        <fullName evidence="7">Putative ticsk ixostatin</fullName>
    </submittedName>
</protein>
<dbReference type="AlphaFoldDB" id="A0A147BW92"/>
<evidence type="ECO:0000256" key="3">
    <source>
        <dbReference type="ARBA" id="ARBA00022729"/>
    </source>
</evidence>
<feature type="chain" id="PRO_5007543101" evidence="6">
    <location>
        <begin position="34"/>
        <end position="117"/>
    </location>
</feature>
<evidence type="ECO:0000256" key="5">
    <source>
        <dbReference type="ARBA" id="ARBA00034321"/>
    </source>
</evidence>
<name>A0A147BW92_IXORI</name>
<dbReference type="Pfam" id="PF12115">
    <property type="entry name" value="Salp15"/>
    <property type="match status" value="1"/>
</dbReference>
<evidence type="ECO:0000256" key="6">
    <source>
        <dbReference type="SAM" id="SignalP"/>
    </source>
</evidence>
<proteinExistence type="inferred from homology"/>
<keyword evidence="2" id="KW-0964">Secreted</keyword>
<organism evidence="7">
    <name type="scientific">Ixodes ricinus</name>
    <name type="common">Common tick</name>
    <name type="synonym">Acarus ricinus</name>
    <dbReference type="NCBI Taxonomy" id="34613"/>
    <lineage>
        <taxon>Eukaryota</taxon>
        <taxon>Metazoa</taxon>
        <taxon>Ecdysozoa</taxon>
        <taxon>Arthropoda</taxon>
        <taxon>Chelicerata</taxon>
        <taxon>Arachnida</taxon>
        <taxon>Acari</taxon>
        <taxon>Parasitiformes</taxon>
        <taxon>Ixodida</taxon>
        <taxon>Ixodoidea</taxon>
        <taxon>Ixodidae</taxon>
        <taxon>Ixodinae</taxon>
        <taxon>Ixodes</taxon>
    </lineage>
</organism>
<evidence type="ECO:0000313" key="7">
    <source>
        <dbReference type="EMBL" id="JAR95109.1"/>
    </source>
</evidence>
<dbReference type="InterPro" id="IPR021971">
    <property type="entry name" value="Salp15"/>
</dbReference>
<keyword evidence="3 6" id="KW-0732">Signal</keyword>
<dbReference type="GO" id="GO:0005576">
    <property type="term" value="C:extracellular region"/>
    <property type="evidence" value="ECO:0007669"/>
    <property type="project" value="UniProtKB-SubCell"/>
</dbReference>
<feature type="signal peptide" evidence="6">
    <location>
        <begin position="1"/>
        <end position="33"/>
    </location>
</feature>
<evidence type="ECO:0000256" key="1">
    <source>
        <dbReference type="ARBA" id="ARBA00004613"/>
    </source>
</evidence>